<feature type="compositionally biased region" description="Basic and acidic residues" evidence="5">
    <location>
        <begin position="47"/>
        <end position="60"/>
    </location>
</feature>
<dbReference type="PANTHER" id="PTHR18829:SF0">
    <property type="entry name" value="PROTEIN YAE1 HOMOLOG"/>
    <property type="match status" value="1"/>
</dbReference>
<dbReference type="AlphaFoldDB" id="A0A2K3PB93"/>
<reference evidence="8 10" key="1">
    <citation type="journal article" date="2014" name="Am. J. Bot.">
        <title>Genome assembly and annotation for red clover (Trifolium pratense; Fabaceae).</title>
        <authorList>
            <person name="Istvanek J."/>
            <person name="Jaros M."/>
            <person name="Krenek A."/>
            <person name="Repkova J."/>
        </authorList>
    </citation>
    <scope>NUCLEOTIDE SEQUENCE [LARGE SCALE GENOMIC DNA]</scope>
    <source>
        <strain evidence="10">cv. Tatra</strain>
        <tissue evidence="8">Young leaves</tissue>
    </source>
</reference>
<keyword evidence="4" id="KW-0539">Nucleus</keyword>
<sequence>RTTVRSPATAIGRGLEPLDMEDTEGRLAQELYAESLQFSKLELSSNHADDEHQDKLKACDDGDNSNLDDSPWYDSDDELHTEWQKRRDEIMTNEFHTIGYREGLMAAKEASAQEGFNIGFKQSVHAGYRWGVVRGVASAFAHLPDQLKEKLVEKLEKRNEFQGLYQSVQSLSTTDALRLFHEDIKAQEASEQNEHVDVSCNTVSLQEKTSHNSPLVKYRGQLESLICDSPAIDSHLPEPK</sequence>
<evidence type="ECO:0000256" key="3">
    <source>
        <dbReference type="ARBA" id="ARBA00022490"/>
    </source>
</evidence>
<organism evidence="8 10">
    <name type="scientific">Trifolium pratense</name>
    <name type="common">Red clover</name>
    <dbReference type="NCBI Taxonomy" id="57577"/>
    <lineage>
        <taxon>Eukaryota</taxon>
        <taxon>Viridiplantae</taxon>
        <taxon>Streptophyta</taxon>
        <taxon>Embryophyta</taxon>
        <taxon>Tracheophyta</taxon>
        <taxon>Spermatophyta</taxon>
        <taxon>Magnoliopsida</taxon>
        <taxon>eudicotyledons</taxon>
        <taxon>Gunneridae</taxon>
        <taxon>Pentapetalae</taxon>
        <taxon>rosids</taxon>
        <taxon>fabids</taxon>
        <taxon>Fabales</taxon>
        <taxon>Fabaceae</taxon>
        <taxon>Papilionoideae</taxon>
        <taxon>50 kb inversion clade</taxon>
        <taxon>NPAAA clade</taxon>
        <taxon>Hologalegina</taxon>
        <taxon>IRL clade</taxon>
        <taxon>Trifolieae</taxon>
        <taxon>Trifolium</taxon>
    </lineage>
</organism>
<feature type="region of interest" description="Disordered" evidence="5">
    <location>
        <begin position="43"/>
        <end position="73"/>
    </location>
</feature>
<dbReference type="EMBL" id="ASHM01005375">
    <property type="protein sequence ID" value="PNY12562.1"/>
    <property type="molecule type" value="Genomic_DNA"/>
</dbReference>
<keyword evidence="3" id="KW-0963">Cytoplasm</keyword>
<dbReference type="STRING" id="57577.A0A2K3PB93"/>
<dbReference type="InterPro" id="IPR019191">
    <property type="entry name" value="Essential_protein_Yae1_N"/>
</dbReference>
<evidence type="ECO:0000313" key="7">
    <source>
        <dbReference type="EMBL" id="PNX73232.1"/>
    </source>
</evidence>
<dbReference type="EMBL" id="ASHM01006144">
    <property type="protein sequence ID" value="PNY13538.1"/>
    <property type="molecule type" value="Genomic_DNA"/>
</dbReference>
<comment type="subcellular location">
    <subcellularLocation>
        <location evidence="2">Cytoplasm</location>
    </subcellularLocation>
    <subcellularLocation>
        <location evidence="1">Nucleus</location>
    </subcellularLocation>
</comment>
<reference evidence="8 10" key="2">
    <citation type="journal article" date="2017" name="Front. Plant Sci.">
        <title>Gene Classification and Mining of Molecular Markers Useful in Red Clover (Trifolium pratense) Breeding.</title>
        <authorList>
            <person name="Istvanek J."/>
            <person name="Dluhosova J."/>
            <person name="Dluhos P."/>
            <person name="Patkova L."/>
            <person name="Nedelnik J."/>
            <person name="Repkova J."/>
        </authorList>
    </citation>
    <scope>NUCLEOTIDE SEQUENCE [LARGE SCALE GENOMIC DNA]</scope>
    <source>
        <strain evidence="10">cv. Tatra</strain>
        <tissue evidence="8">Young leaves</tissue>
    </source>
</reference>
<dbReference type="ExpressionAtlas" id="A0A2K3PB93">
    <property type="expression patterns" value="baseline"/>
</dbReference>
<dbReference type="InterPro" id="IPR038881">
    <property type="entry name" value="Yae1-like"/>
</dbReference>
<feature type="region of interest" description="Disordered" evidence="5">
    <location>
        <begin position="1"/>
        <end position="22"/>
    </location>
</feature>
<evidence type="ECO:0000313" key="10">
    <source>
        <dbReference type="Proteomes" id="UP000236291"/>
    </source>
</evidence>
<feature type="non-terminal residue" evidence="8">
    <location>
        <position position="1"/>
    </location>
</feature>
<evidence type="ECO:0000256" key="2">
    <source>
        <dbReference type="ARBA" id="ARBA00004496"/>
    </source>
</evidence>
<comment type="caution">
    <text evidence="8">The sequence shown here is derived from an EMBL/GenBank/DDBJ whole genome shotgun (WGS) entry which is preliminary data.</text>
</comment>
<evidence type="ECO:0000313" key="8">
    <source>
        <dbReference type="EMBL" id="PNY12562.1"/>
    </source>
</evidence>
<evidence type="ECO:0000256" key="1">
    <source>
        <dbReference type="ARBA" id="ARBA00004123"/>
    </source>
</evidence>
<dbReference type="Pfam" id="PF09811">
    <property type="entry name" value="Yae1_N"/>
    <property type="match status" value="1"/>
</dbReference>
<evidence type="ECO:0000256" key="5">
    <source>
        <dbReference type="SAM" id="MobiDB-lite"/>
    </source>
</evidence>
<name>A0A2K3PB93_TRIPR</name>
<gene>
    <name evidence="8" type="ORF">L195_g009194</name>
    <name evidence="9" type="ORF">L195_g010194</name>
    <name evidence="7" type="ORF">L195_g029131</name>
</gene>
<feature type="domain" description="Essential protein Yae1 N-terminal" evidence="6">
    <location>
        <begin position="99"/>
        <end position="137"/>
    </location>
</feature>
<dbReference type="Proteomes" id="UP000236291">
    <property type="component" value="Unassembled WGS sequence"/>
</dbReference>
<evidence type="ECO:0000259" key="6">
    <source>
        <dbReference type="Pfam" id="PF09811"/>
    </source>
</evidence>
<dbReference type="EMBL" id="ASHM01025724">
    <property type="protein sequence ID" value="PNX73232.1"/>
    <property type="molecule type" value="Genomic_DNA"/>
</dbReference>
<evidence type="ECO:0000256" key="4">
    <source>
        <dbReference type="ARBA" id="ARBA00023242"/>
    </source>
</evidence>
<dbReference type="GO" id="GO:0005634">
    <property type="term" value="C:nucleus"/>
    <property type="evidence" value="ECO:0007669"/>
    <property type="project" value="UniProtKB-SubCell"/>
</dbReference>
<dbReference type="PANTHER" id="PTHR18829">
    <property type="entry name" value="PROTEIN YAE1 HOMOLOG"/>
    <property type="match status" value="1"/>
</dbReference>
<protein>
    <recommendedName>
        <fullName evidence="6">Essential protein Yae1 N-terminal domain-containing protein</fullName>
    </recommendedName>
</protein>
<accession>A0A2K3PB93</accession>
<evidence type="ECO:0000313" key="9">
    <source>
        <dbReference type="EMBL" id="PNY13538.1"/>
    </source>
</evidence>
<dbReference type="GO" id="GO:0005737">
    <property type="term" value="C:cytoplasm"/>
    <property type="evidence" value="ECO:0007669"/>
    <property type="project" value="UniProtKB-SubCell"/>
</dbReference>
<proteinExistence type="predicted"/>